<comment type="caution">
    <text evidence="1">The sequence shown here is derived from an EMBL/GenBank/DDBJ whole genome shotgun (WGS) entry which is preliminary data.</text>
</comment>
<dbReference type="InterPro" id="IPR042099">
    <property type="entry name" value="ANL_N_sf"/>
</dbReference>
<keyword evidence="1" id="KW-0436">Ligase</keyword>
<dbReference type="PANTHER" id="PTHR36932">
    <property type="entry name" value="CAPSULAR POLYSACCHARIDE BIOSYNTHESIS PROTEIN"/>
    <property type="match status" value="1"/>
</dbReference>
<dbReference type="SUPFAM" id="SSF56801">
    <property type="entry name" value="Acetyl-CoA synthetase-like"/>
    <property type="match status" value="1"/>
</dbReference>
<dbReference type="Proteomes" id="UP000271339">
    <property type="component" value="Unassembled WGS sequence"/>
</dbReference>
<reference evidence="1 2" key="1">
    <citation type="submission" date="2018-10" db="EMBL/GenBank/DDBJ databases">
        <title>Genomic Encyclopedia of Archaeal and Bacterial Type Strains, Phase II (KMG-II): from individual species to whole genera.</title>
        <authorList>
            <person name="Goeker M."/>
        </authorList>
    </citation>
    <scope>NUCLEOTIDE SEQUENCE [LARGE SCALE GENOMIC DNA]</scope>
    <source>
        <strain evidence="1 2">DSM 23424</strain>
    </source>
</reference>
<gene>
    <name evidence="1" type="ORF">BXY75_0389</name>
</gene>
<name>A0A3L9YZG7_9FLAO</name>
<proteinExistence type="predicted"/>
<accession>A0A3L9YZG7</accession>
<evidence type="ECO:0000313" key="1">
    <source>
        <dbReference type="EMBL" id="RMA65973.1"/>
    </source>
</evidence>
<dbReference type="Gene3D" id="3.40.50.12780">
    <property type="entry name" value="N-terminal domain of ligase-like"/>
    <property type="match status" value="1"/>
</dbReference>
<sequence length="435" mass="50161">MNLFELTLRFNGFPIAEAKRKLAAIQAISEAEYENYVLDTRQTIVEYHLKENSNYREFVGKLDRFSWEDIPVMQKSDLQKPLQERLSKGFTTKNSYVNKTSGSSGHPFIFAKDKFCHALTWAEILNRFGWYGIDFNSSLQARFYGIPLDTLGFQKERLKDRLSSRYRFPIFDLSEEKMEGFLKTFRRKKFDYINGYTSSIVLFAKFLKQKGIVLKEVCPSLKQCVVTSEMLYETDKKLMEATFGVPVINEYGASELDLIAFTNPKDEFVVNSETLFVEILDENNKTVPHGESGRIVITSLYNKAHPLIRYDLGDTGILSKNSTFKKPILQELVGRTNDVAVLPGGRTVPGLTFYYVTKSVIEDDGNVKEFVIEQTKLDTFKIIYVSEQILTSEEIADIKKALFTYLENDLTLEFERVTVLDRKNRGKLKQFISRI</sequence>
<organism evidence="1 2">
    <name type="scientific">Ulvibacter antarcticus</name>
    <dbReference type="NCBI Taxonomy" id="442714"/>
    <lineage>
        <taxon>Bacteria</taxon>
        <taxon>Pseudomonadati</taxon>
        <taxon>Bacteroidota</taxon>
        <taxon>Flavobacteriia</taxon>
        <taxon>Flavobacteriales</taxon>
        <taxon>Flavobacteriaceae</taxon>
        <taxon>Ulvibacter</taxon>
    </lineage>
</organism>
<dbReference type="OrthoDB" id="580775at2"/>
<dbReference type="EMBL" id="REFC01000011">
    <property type="protein sequence ID" value="RMA65973.1"/>
    <property type="molecule type" value="Genomic_DNA"/>
</dbReference>
<keyword evidence="2" id="KW-1185">Reference proteome</keyword>
<dbReference type="AlphaFoldDB" id="A0A3L9YZG7"/>
<protein>
    <submittedName>
        <fullName evidence="1">Phenylacetate-CoA ligase</fullName>
    </submittedName>
</protein>
<dbReference type="InterPro" id="IPR053158">
    <property type="entry name" value="CapK_Type1_Caps_Biosynth"/>
</dbReference>
<dbReference type="GO" id="GO:0016874">
    <property type="term" value="F:ligase activity"/>
    <property type="evidence" value="ECO:0007669"/>
    <property type="project" value="UniProtKB-KW"/>
</dbReference>
<dbReference type="PANTHER" id="PTHR36932:SF1">
    <property type="entry name" value="CAPSULAR POLYSACCHARIDE BIOSYNTHESIS PROTEIN"/>
    <property type="match status" value="1"/>
</dbReference>
<dbReference type="RefSeq" id="WP_121905994.1">
    <property type="nucleotide sequence ID" value="NZ_REFC01000011.1"/>
</dbReference>
<evidence type="ECO:0000313" key="2">
    <source>
        <dbReference type="Proteomes" id="UP000271339"/>
    </source>
</evidence>